<evidence type="ECO:0000313" key="1">
    <source>
        <dbReference type="EMBL" id="MBX65098.1"/>
    </source>
</evidence>
<protein>
    <submittedName>
        <fullName evidence="1">Uncharacterized protein</fullName>
    </submittedName>
</protein>
<organism evidence="1">
    <name type="scientific">Rhizophora mucronata</name>
    <name type="common">Asiatic mangrove</name>
    <dbReference type="NCBI Taxonomy" id="61149"/>
    <lineage>
        <taxon>Eukaryota</taxon>
        <taxon>Viridiplantae</taxon>
        <taxon>Streptophyta</taxon>
        <taxon>Embryophyta</taxon>
        <taxon>Tracheophyta</taxon>
        <taxon>Spermatophyta</taxon>
        <taxon>Magnoliopsida</taxon>
        <taxon>eudicotyledons</taxon>
        <taxon>Gunneridae</taxon>
        <taxon>Pentapetalae</taxon>
        <taxon>rosids</taxon>
        <taxon>fabids</taxon>
        <taxon>Malpighiales</taxon>
        <taxon>Rhizophoraceae</taxon>
        <taxon>Rhizophora</taxon>
    </lineage>
</organism>
<accession>A0A2P2QDM8</accession>
<name>A0A2P2QDM8_RHIMU</name>
<sequence>MSPNQTVVHINWLVAQQD</sequence>
<reference evidence="1" key="1">
    <citation type="submission" date="2018-02" db="EMBL/GenBank/DDBJ databases">
        <title>Rhizophora mucronata_Transcriptome.</title>
        <authorList>
            <person name="Meera S.P."/>
            <person name="Sreeshan A."/>
            <person name="Augustine A."/>
        </authorList>
    </citation>
    <scope>NUCLEOTIDE SEQUENCE</scope>
    <source>
        <tissue evidence="1">Leaf</tissue>
    </source>
</reference>
<proteinExistence type="predicted"/>
<dbReference type="AlphaFoldDB" id="A0A2P2QDM8"/>
<dbReference type="EMBL" id="GGEC01084614">
    <property type="protein sequence ID" value="MBX65098.1"/>
    <property type="molecule type" value="Transcribed_RNA"/>
</dbReference>